<dbReference type="GO" id="GO:0016301">
    <property type="term" value="F:kinase activity"/>
    <property type="evidence" value="ECO:0007669"/>
    <property type="project" value="UniProtKB-KW"/>
</dbReference>
<keyword evidence="4" id="KW-0418">Kinase</keyword>
<dbReference type="InterPro" id="IPR036860">
    <property type="entry name" value="SH2_dom_sf"/>
</dbReference>
<dbReference type="Pfam" id="PF00017">
    <property type="entry name" value="SH2"/>
    <property type="match status" value="1"/>
</dbReference>
<evidence type="ECO:0000256" key="1">
    <source>
        <dbReference type="ARBA" id="ARBA00023288"/>
    </source>
</evidence>
<gene>
    <name evidence="4" type="ORF">Baya_12390</name>
</gene>
<dbReference type="EMBL" id="VCAZ01000105">
    <property type="protein sequence ID" value="TSS85048.1"/>
    <property type="molecule type" value="Genomic_DNA"/>
</dbReference>
<keyword evidence="4" id="KW-0808">Transferase</keyword>
<dbReference type="Proteomes" id="UP000319801">
    <property type="component" value="Unassembled WGS sequence"/>
</dbReference>
<keyword evidence="5" id="KW-1185">Reference proteome</keyword>
<proteinExistence type="predicted"/>
<evidence type="ECO:0000259" key="3">
    <source>
        <dbReference type="PROSITE" id="PS50001"/>
    </source>
</evidence>
<dbReference type="Gene3D" id="3.30.505.10">
    <property type="entry name" value="SH2 domain"/>
    <property type="match status" value="1"/>
</dbReference>
<evidence type="ECO:0000256" key="2">
    <source>
        <dbReference type="PROSITE-ProRule" id="PRU00191"/>
    </source>
</evidence>
<feature type="domain" description="SH2" evidence="3">
    <location>
        <begin position="82"/>
        <end position="175"/>
    </location>
</feature>
<keyword evidence="1" id="KW-0449">Lipoprotein</keyword>
<dbReference type="AlphaFoldDB" id="A0A556V2W4"/>
<dbReference type="PANTHER" id="PTHR46037">
    <property type="entry name" value="PROTEIN ENHANCER OF SEVENLESS 2B"/>
    <property type="match status" value="1"/>
</dbReference>
<dbReference type="InterPro" id="IPR036028">
    <property type="entry name" value="SH3-like_dom_sf"/>
</dbReference>
<dbReference type="SUPFAM" id="SSF55550">
    <property type="entry name" value="SH2 domain"/>
    <property type="match status" value="1"/>
</dbReference>
<name>A0A556V2W4_BAGYA</name>
<organism evidence="4 5">
    <name type="scientific">Bagarius yarrelli</name>
    <name type="common">Goonch</name>
    <name type="synonym">Bagrus yarrelli</name>
    <dbReference type="NCBI Taxonomy" id="175774"/>
    <lineage>
        <taxon>Eukaryota</taxon>
        <taxon>Metazoa</taxon>
        <taxon>Chordata</taxon>
        <taxon>Craniata</taxon>
        <taxon>Vertebrata</taxon>
        <taxon>Euteleostomi</taxon>
        <taxon>Actinopterygii</taxon>
        <taxon>Neopterygii</taxon>
        <taxon>Teleostei</taxon>
        <taxon>Ostariophysi</taxon>
        <taxon>Siluriformes</taxon>
        <taxon>Sisoridae</taxon>
        <taxon>Sisorinae</taxon>
        <taxon>Bagarius</taxon>
    </lineage>
</organism>
<dbReference type="Gene3D" id="2.30.30.40">
    <property type="entry name" value="SH3 Domains"/>
    <property type="match status" value="1"/>
</dbReference>
<evidence type="ECO:0000313" key="4">
    <source>
        <dbReference type="EMBL" id="TSS85048.1"/>
    </source>
</evidence>
<comment type="caution">
    <text evidence="4">The sequence shown here is derived from an EMBL/GenBank/DDBJ whole genome shotgun (WGS) entry which is preliminary data.</text>
</comment>
<dbReference type="PRINTS" id="PR00401">
    <property type="entry name" value="SH2DOMAIN"/>
</dbReference>
<dbReference type="SMART" id="SM00252">
    <property type="entry name" value="SH2"/>
    <property type="match status" value="1"/>
</dbReference>
<evidence type="ECO:0000313" key="5">
    <source>
        <dbReference type="Proteomes" id="UP000319801"/>
    </source>
</evidence>
<dbReference type="PROSITE" id="PS50001">
    <property type="entry name" value="SH2"/>
    <property type="match status" value="1"/>
</dbReference>
<dbReference type="SUPFAM" id="SSF50044">
    <property type="entry name" value="SH3-domain"/>
    <property type="match status" value="1"/>
</dbReference>
<protein>
    <submittedName>
        <fullName evidence="4">Tyrosine-protein kinase Lck</fullName>
    </submittedName>
</protein>
<keyword evidence="2" id="KW-0727">SH2 domain</keyword>
<accession>A0A556V2W4</accession>
<dbReference type="InterPro" id="IPR043539">
    <property type="entry name" value="Grb2-like"/>
</dbReference>
<sequence>MGNCICYDSDDGFSYHPDDEICEHCNCPIPPGNQISYDDTKLPINYTPPPNSPLPDNLIVAKYSYKPSHADDLGFEKGEKMKILGENDAMRQLLAPGNTQGSFLIRESETTPGSFSLSLRDLDHNQGDVIKHYRIRNLDAGGFYIISRISFNSLSELVKHYSRTYTKHQTLNIKH</sequence>
<dbReference type="InterPro" id="IPR000980">
    <property type="entry name" value="SH2"/>
</dbReference>
<reference evidence="4 5" key="1">
    <citation type="journal article" date="2019" name="Genome Biol. Evol.">
        <title>Whole-Genome Sequencing of the Giant Devil Catfish, Bagarius yarrelli.</title>
        <authorList>
            <person name="Jiang W."/>
            <person name="Lv Y."/>
            <person name="Cheng L."/>
            <person name="Yang K."/>
            <person name="Chao B."/>
            <person name="Wang X."/>
            <person name="Li Y."/>
            <person name="Pan X."/>
            <person name="You X."/>
            <person name="Zhang Y."/>
            <person name="Yang J."/>
            <person name="Li J."/>
            <person name="Zhang X."/>
            <person name="Liu S."/>
            <person name="Sun C."/>
            <person name="Yang J."/>
            <person name="Shi Q."/>
        </authorList>
    </citation>
    <scope>NUCLEOTIDE SEQUENCE [LARGE SCALE GENOMIC DNA]</scope>
    <source>
        <strain evidence="4">JWS20170419001</strain>
        <tissue evidence="4">Muscle</tissue>
    </source>
</reference>
<dbReference type="OrthoDB" id="4062651at2759"/>